<reference evidence="1 2" key="1">
    <citation type="submission" date="2020-09" db="EMBL/GenBank/DDBJ databases">
        <title>De no assembly of potato wild relative species, Solanum commersonii.</title>
        <authorList>
            <person name="Cho K."/>
        </authorList>
    </citation>
    <scope>NUCLEOTIDE SEQUENCE [LARGE SCALE GENOMIC DNA]</scope>
    <source>
        <strain evidence="1">LZ3.2</strain>
        <tissue evidence="1">Leaf</tissue>
    </source>
</reference>
<evidence type="ECO:0000313" key="1">
    <source>
        <dbReference type="EMBL" id="KAG5590580.1"/>
    </source>
</evidence>
<keyword evidence="2" id="KW-1185">Reference proteome</keyword>
<feature type="non-terminal residue" evidence="1">
    <location>
        <position position="1"/>
    </location>
</feature>
<accession>A0A9J5XTI1</accession>
<dbReference type="EMBL" id="JACXVP010000008">
    <property type="protein sequence ID" value="KAG5590580.1"/>
    <property type="molecule type" value="Genomic_DNA"/>
</dbReference>
<proteinExistence type="predicted"/>
<protein>
    <submittedName>
        <fullName evidence="1">Uncharacterized protein</fullName>
    </submittedName>
</protein>
<dbReference type="AlphaFoldDB" id="A0A9J5XTI1"/>
<gene>
    <name evidence="1" type="ORF">H5410_041094</name>
</gene>
<evidence type="ECO:0000313" key="2">
    <source>
        <dbReference type="Proteomes" id="UP000824120"/>
    </source>
</evidence>
<dbReference type="Proteomes" id="UP000824120">
    <property type="component" value="Chromosome 8"/>
</dbReference>
<organism evidence="1 2">
    <name type="scientific">Solanum commersonii</name>
    <name type="common">Commerson's wild potato</name>
    <name type="synonym">Commerson's nightshade</name>
    <dbReference type="NCBI Taxonomy" id="4109"/>
    <lineage>
        <taxon>Eukaryota</taxon>
        <taxon>Viridiplantae</taxon>
        <taxon>Streptophyta</taxon>
        <taxon>Embryophyta</taxon>
        <taxon>Tracheophyta</taxon>
        <taxon>Spermatophyta</taxon>
        <taxon>Magnoliopsida</taxon>
        <taxon>eudicotyledons</taxon>
        <taxon>Gunneridae</taxon>
        <taxon>Pentapetalae</taxon>
        <taxon>asterids</taxon>
        <taxon>lamiids</taxon>
        <taxon>Solanales</taxon>
        <taxon>Solanaceae</taxon>
        <taxon>Solanoideae</taxon>
        <taxon>Solaneae</taxon>
        <taxon>Solanum</taxon>
    </lineage>
</organism>
<name>A0A9J5XTI1_SOLCO</name>
<comment type="caution">
    <text evidence="1">The sequence shown here is derived from an EMBL/GenBank/DDBJ whole genome shotgun (WGS) entry which is preliminary data.</text>
</comment>
<sequence>MPFCGHYIFGNRMPSTDPWHVGETNVTNQLRFRVVYHKLIWGKKGLHLLSLMIISLREMHLARCYDMVNFEIGISTLRVKYDETIQPIIRIELFEAKSRERVE</sequence>